<evidence type="ECO:0000313" key="8">
    <source>
        <dbReference type="Proteomes" id="UP000034952"/>
    </source>
</evidence>
<sequence>MCYYGNMNEKVIKVYKQAGVTPLDCINNLKKIDERLRLLPMTYAGRLDPLAEGVLLILVGDECHKKDEYLNLEKVYEVDVLFGFSTDTYDVMGKIVEQGISTPGVDILNNSLKNFIGKIKQAYPPYSSRPVNGKPLFMWAREGKLDEIDIPTHDVFIENIEIIGQSEISGKSLLSKIKEDVARVKGDFRQEEIISLWEMELKNKDEEKFNIIKLRISCGSGVYVRGLAHAIGKKLDTPALALKIIRTKIGEYGIN</sequence>
<dbReference type="AlphaFoldDB" id="A0A0G0BQK7"/>
<dbReference type="PANTHER" id="PTHR13767">
    <property type="entry name" value="TRNA-PSEUDOURIDINE SYNTHASE"/>
    <property type="match status" value="1"/>
</dbReference>
<dbReference type="EC" id="5.4.99.25" evidence="3"/>
<protein>
    <recommendedName>
        <fullName evidence="3">tRNA pseudouridine(55) synthase</fullName>
        <ecNumber evidence="3">5.4.99.25</ecNumber>
    </recommendedName>
</protein>
<comment type="catalytic activity">
    <reaction evidence="1">
        <text>uridine(55) in tRNA = pseudouridine(55) in tRNA</text>
        <dbReference type="Rhea" id="RHEA:42532"/>
        <dbReference type="Rhea" id="RHEA-COMP:10101"/>
        <dbReference type="Rhea" id="RHEA-COMP:10102"/>
        <dbReference type="ChEBI" id="CHEBI:65314"/>
        <dbReference type="ChEBI" id="CHEBI:65315"/>
        <dbReference type="EC" id="5.4.99.25"/>
    </reaction>
</comment>
<dbReference type="EMBL" id="LBPY01000016">
    <property type="protein sequence ID" value="KKP65936.1"/>
    <property type="molecule type" value="Genomic_DNA"/>
</dbReference>
<accession>A0A0G0BQK7</accession>
<dbReference type="InterPro" id="IPR020103">
    <property type="entry name" value="PsdUridine_synth_cat_dom_sf"/>
</dbReference>
<organism evidence="7 8">
    <name type="scientific">Candidatus Nomurabacteria bacterium GW2011_GWE1_35_16</name>
    <dbReference type="NCBI Taxonomy" id="1618761"/>
    <lineage>
        <taxon>Bacteria</taxon>
        <taxon>Candidatus Nomuraibacteriota</taxon>
    </lineage>
</organism>
<dbReference type="Proteomes" id="UP000034952">
    <property type="component" value="Unassembled WGS sequence"/>
</dbReference>
<dbReference type="InterPro" id="IPR002501">
    <property type="entry name" value="PsdUridine_synth_N"/>
</dbReference>
<dbReference type="PANTHER" id="PTHR13767:SF2">
    <property type="entry name" value="PSEUDOURIDYLATE SYNTHASE TRUB1"/>
    <property type="match status" value="1"/>
</dbReference>
<gene>
    <name evidence="7" type="ORF">UR64_C0016G0036</name>
</gene>
<dbReference type="GO" id="GO:0003723">
    <property type="term" value="F:RNA binding"/>
    <property type="evidence" value="ECO:0007669"/>
    <property type="project" value="InterPro"/>
</dbReference>
<keyword evidence="4" id="KW-0819">tRNA processing</keyword>
<evidence type="ECO:0000259" key="6">
    <source>
        <dbReference type="Pfam" id="PF01509"/>
    </source>
</evidence>
<dbReference type="InterPro" id="IPR014780">
    <property type="entry name" value="tRNA_psdUridine_synth_TruB"/>
</dbReference>
<evidence type="ECO:0000256" key="1">
    <source>
        <dbReference type="ARBA" id="ARBA00000385"/>
    </source>
</evidence>
<feature type="domain" description="Pseudouridine synthase II N-terminal" evidence="6">
    <location>
        <begin position="42"/>
        <end position="165"/>
    </location>
</feature>
<dbReference type="GO" id="GO:0160148">
    <property type="term" value="F:tRNA pseudouridine(55) synthase activity"/>
    <property type="evidence" value="ECO:0007669"/>
    <property type="project" value="UniProtKB-EC"/>
</dbReference>
<comment type="caution">
    <text evidence="7">The sequence shown here is derived from an EMBL/GenBank/DDBJ whole genome shotgun (WGS) entry which is preliminary data.</text>
</comment>
<name>A0A0G0BQK7_9BACT</name>
<evidence type="ECO:0000256" key="3">
    <source>
        <dbReference type="ARBA" id="ARBA00012787"/>
    </source>
</evidence>
<evidence type="ECO:0000256" key="4">
    <source>
        <dbReference type="ARBA" id="ARBA00022694"/>
    </source>
</evidence>
<dbReference type="SUPFAM" id="SSF55120">
    <property type="entry name" value="Pseudouridine synthase"/>
    <property type="match status" value="1"/>
</dbReference>
<dbReference type="GO" id="GO:1990481">
    <property type="term" value="P:mRNA pseudouridine synthesis"/>
    <property type="evidence" value="ECO:0007669"/>
    <property type="project" value="TreeGrafter"/>
</dbReference>
<evidence type="ECO:0000313" key="7">
    <source>
        <dbReference type="EMBL" id="KKP65936.1"/>
    </source>
</evidence>
<dbReference type="GO" id="GO:0006400">
    <property type="term" value="P:tRNA modification"/>
    <property type="evidence" value="ECO:0007669"/>
    <property type="project" value="TreeGrafter"/>
</dbReference>
<dbReference type="Gene3D" id="3.30.2350.10">
    <property type="entry name" value="Pseudouridine synthase"/>
    <property type="match status" value="1"/>
</dbReference>
<reference evidence="7 8" key="1">
    <citation type="journal article" date="2015" name="Nature">
        <title>rRNA introns, odd ribosomes, and small enigmatic genomes across a large radiation of phyla.</title>
        <authorList>
            <person name="Brown C.T."/>
            <person name="Hug L.A."/>
            <person name="Thomas B.C."/>
            <person name="Sharon I."/>
            <person name="Castelle C.J."/>
            <person name="Singh A."/>
            <person name="Wilkins M.J."/>
            <person name="Williams K.H."/>
            <person name="Banfield J.F."/>
        </authorList>
    </citation>
    <scope>NUCLEOTIDE SEQUENCE [LARGE SCALE GENOMIC DNA]</scope>
</reference>
<dbReference type="Pfam" id="PF01509">
    <property type="entry name" value="TruB_N"/>
    <property type="match status" value="1"/>
</dbReference>
<evidence type="ECO:0000256" key="5">
    <source>
        <dbReference type="ARBA" id="ARBA00023235"/>
    </source>
</evidence>
<comment type="similarity">
    <text evidence="2">Belongs to the pseudouridine synthase TruB family. Type 1 subfamily.</text>
</comment>
<evidence type="ECO:0000256" key="2">
    <source>
        <dbReference type="ARBA" id="ARBA00005642"/>
    </source>
</evidence>
<proteinExistence type="inferred from homology"/>
<keyword evidence="5" id="KW-0413">Isomerase</keyword>